<dbReference type="OrthoDB" id="9799337at2"/>
<dbReference type="AlphaFoldDB" id="A0A6N6N7A3"/>
<accession>A0A6N6N7A3</accession>
<name>A0A6N6N7A3_9BACT</name>
<evidence type="ECO:0000259" key="1">
    <source>
        <dbReference type="Pfam" id="PF04071"/>
    </source>
</evidence>
<dbReference type="EMBL" id="WAIE01000001">
    <property type="protein sequence ID" value="KAB1442967.1"/>
    <property type="molecule type" value="Genomic_DNA"/>
</dbReference>
<sequence>MSNSHRFFCNRDCKYFPCHKGVDPEEFNCLFCFCPLYFLEDCGGNPGRTSEGIKDCTGCTVPHSPGGYEHVMARLRREFDRLREQGKEAG</sequence>
<comment type="caution">
    <text evidence="2">The sequence shown here is derived from an EMBL/GenBank/DDBJ whole genome shotgun (WGS) entry which is preliminary data.</text>
</comment>
<evidence type="ECO:0000313" key="3">
    <source>
        <dbReference type="Proteomes" id="UP000438699"/>
    </source>
</evidence>
<dbReference type="Pfam" id="PF04071">
    <property type="entry name" value="zf-like"/>
    <property type="match status" value="1"/>
</dbReference>
<evidence type="ECO:0000313" key="2">
    <source>
        <dbReference type="EMBL" id="KAB1442967.1"/>
    </source>
</evidence>
<organism evidence="2 3">
    <name type="scientific">Pseudodesulfovibrio senegalensis</name>
    <dbReference type="NCBI Taxonomy" id="1721087"/>
    <lineage>
        <taxon>Bacteria</taxon>
        <taxon>Pseudomonadati</taxon>
        <taxon>Thermodesulfobacteriota</taxon>
        <taxon>Desulfovibrionia</taxon>
        <taxon>Desulfovibrionales</taxon>
        <taxon>Desulfovibrionaceae</taxon>
    </lineage>
</organism>
<gene>
    <name evidence="2" type="ORF">F8A88_01460</name>
</gene>
<dbReference type="Proteomes" id="UP000438699">
    <property type="component" value="Unassembled WGS sequence"/>
</dbReference>
<feature type="domain" description="Cysteine-rich small" evidence="1">
    <location>
        <begin position="6"/>
        <end position="83"/>
    </location>
</feature>
<keyword evidence="3" id="KW-1185">Reference proteome</keyword>
<protein>
    <submittedName>
        <fullName evidence="2">Metal-binding protein</fullName>
    </submittedName>
</protein>
<reference evidence="2 3" key="1">
    <citation type="journal article" date="2017" name="Int. J. Syst. Evol. Microbiol.">
        <title>Desulfovibrio senegalensis sp. nov., a mesophilic sulfate reducer isolated from marine sediment.</title>
        <authorList>
            <person name="Thioye A."/>
            <person name="Gam Z.B.A."/>
            <person name="Mbengue M."/>
            <person name="Cayol J.L."/>
            <person name="Joseph-Bartoli M."/>
            <person name="Toure-Kane C."/>
            <person name="Labat M."/>
        </authorList>
    </citation>
    <scope>NUCLEOTIDE SEQUENCE [LARGE SCALE GENOMIC DNA]</scope>
    <source>
        <strain evidence="2 3">DSM 101509</strain>
    </source>
</reference>
<dbReference type="InterPro" id="IPR007212">
    <property type="entry name" value="Zf-like"/>
</dbReference>
<dbReference type="RefSeq" id="WP_151149165.1">
    <property type="nucleotide sequence ID" value="NZ_WAIE01000001.1"/>
</dbReference>
<proteinExistence type="predicted"/>